<evidence type="ECO:0000256" key="1">
    <source>
        <dbReference type="SAM" id="Phobius"/>
    </source>
</evidence>
<protein>
    <recommendedName>
        <fullName evidence="4">Dolichyl-phosphate-mannose-protein mannosyltransferase</fullName>
    </recommendedName>
</protein>
<keyword evidence="1" id="KW-0472">Membrane</keyword>
<keyword evidence="3" id="KW-1185">Reference proteome</keyword>
<feature type="transmembrane region" description="Helical" evidence="1">
    <location>
        <begin position="162"/>
        <end position="179"/>
    </location>
</feature>
<feature type="transmembrane region" description="Helical" evidence="1">
    <location>
        <begin position="389"/>
        <end position="411"/>
    </location>
</feature>
<keyword evidence="1" id="KW-1133">Transmembrane helix</keyword>
<feature type="transmembrane region" description="Helical" evidence="1">
    <location>
        <begin position="333"/>
        <end position="352"/>
    </location>
</feature>
<dbReference type="EMBL" id="BDCO01000002">
    <property type="protein sequence ID" value="GAT33557.1"/>
    <property type="molecule type" value="Genomic_DNA"/>
</dbReference>
<evidence type="ECO:0008006" key="4">
    <source>
        <dbReference type="Google" id="ProtNLM"/>
    </source>
</evidence>
<feature type="transmembrane region" description="Helical" evidence="1">
    <location>
        <begin position="218"/>
        <end position="251"/>
    </location>
</feature>
<proteinExistence type="predicted"/>
<evidence type="ECO:0000313" key="2">
    <source>
        <dbReference type="EMBL" id="GAT33557.1"/>
    </source>
</evidence>
<dbReference type="STRING" id="690879.TSACC_21974"/>
<evidence type="ECO:0000313" key="3">
    <source>
        <dbReference type="Proteomes" id="UP000076023"/>
    </source>
</evidence>
<reference evidence="3" key="1">
    <citation type="journal article" date="2017" name="Genome Announc.">
        <title>Draft Genome Sequence of Terrimicrobium sacchariphilum NM-5T, a Facultative Anaerobic Soil Bacterium of the Class Spartobacteria.</title>
        <authorList>
            <person name="Qiu Y.L."/>
            <person name="Tourlousse D.M."/>
            <person name="Matsuura N."/>
            <person name="Ohashi A."/>
            <person name="Sekiguchi Y."/>
        </authorList>
    </citation>
    <scope>NUCLEOTIDE SEQUENCE [LARGE SCALE GENOMIC DNA]</scope>
    <source>
        <strain evidence="3">NM-5</strain>
    </source>
</reference>
<dbReference type="Proteomes" id="UP000076023">
    <property type="component" value="Unassembled WGS sequence"/>
</dbReference>
<dbReference type="AlphaFoldDB" id="A0A146G9Q2"/>
<organism evidence="2 3">
    <name type="scientific">Terrimicrobium sacchariphilum</name>
    <dbReference type="NCBI Taxonomy" id="690879"/>
    <lineage>
        <taxon>Bacteria</taxon>
        <taxon>Pseudomonadati</taxon>
        <taxon>Verrucomicrobiota</taxon>
        <taxon>Terrimicrobiia</taxon>
        <taxon>Terrimicrobiales</taxon>
        <taxon>Terrimicrobiaceae</taxon>
        <taxon>Terrimicrobium</taxon>
    </lineage>
</organism>
<keyword evidence="1" id="KW-0812">Transmembrane</keyword>
<gene>
    <name evidence="2" type="ORF">TSACC_21974</name>
</gene>
<feature type="transmembrane region" description="Helical" evidence="1">
    <location>
        <begin position="136"/>
        <end position="156"/>
    </location>
</feature>
<sequence>MASGDVQVQSAVHSLDQGLFALLIKGGMIAVLVIAVSLLYLFVQFKGLDNSSAMDQAQIARNIASGKGYTTGNIRPAALWMYKNHLSESVDQIDLNRFPDFYQAPLNPWINSFALRLIKGSWKMSPTQIPYSGDRMVAAVAMITFLLAIGVWFLVVQKLFDTKLAFFASMAALVTDLLWQFSLSGLPQMLVLLLFGLASLATLYAMEAAGNDQFTHTLGWLVGAGALFGLMTLAHGLAFWLFVGWAVFAAIYFRPRGLAFLAALAAFLVIVTPWLVRTYQVCGNPFGLGFYEMFFDQTPTEGYQRASELTIGGSGISLQGKVRANLVRQLDGLFGLIGLNIAAGAFFLALFHRFRSHKAAMFKWCVLAMWVSAVFGMSLYRGFEVMSENQLHVIFIPIFAAFGFAFLLVLWSRLEFGGALFRVIFISAVIFLCGIPLLITLFSGQQGRIQWPPYVPPVIGMLGEWFDEDEAICSDMPWAVAWYAQRPSLLMPKSMKDFNRIHDYNETKQPINGLFLTPISGNQRLFSDIYKGNLKDWAPLVTRPPKVDGFPLTSYTALPIEAECIIFADRDRWSQPRSSK</sequence>
<dbReference type="InParanoid" id="A0A146G9Q2"/>
<feature type="transmembrane region" description="Helical" evidence="1">
    <location>
        <begin position="423"/>
        <end position="442"/>
    </location>
</feature>
<feature type="transmembrane region" description="Helical" evidence="1">
    <location>
        <begin position="20"/>
        <end position="43"/>
    </location>
</feature>
<feature type="transmembrane region" description="Helical" evidence="1">
    <location>
        <begin position="186"/>
        <end position="206"/>
    </location>
</feature>
<feature type="transmembrane region" description="Helical" evidence="1">
    <location>
        <begin position="258"/>
        <end position="276"/>
    </location>
</feature>
<comment type="caution">
    <text evidence="2">The sequence shown here is derived from an EMBL/GenBank/DDBJ whole genome shotgun (WGS) entry which is preliminary data.</text>
</comment>
<accession>A0A146G9Q2</accession>
<feature type="transmembrane region" description="Helical" evidence="1">
    <location>
        <begin position="364"/>
        <end position="383"/>
    </location>
</feature>
<name>A0A146G9Q2_TERSA</name>